<dbReference type="AlphaFoldDB" id="A0A6L3ZHK1"/>
<dbReference type="RefSeq" id="WP_151692058.1">
    <property type="nucleotide sequence ID" value="NZ_BMGX01000002.1"/>
</dbReference>
<dbReference type="Gene3D" id="1.10.1130.10">
    <property type="entry name" value="Flavocytochrome C3, Chain A"/>
    <property type="match status" value="2"/>
</dbReference>
<protein>
    <submittedName>
        <fullName evidence="3">Tetratricopeptide repeat protein</fullName>
    </submittedName>
</protein>
<feature type="repeat" description="TPR" evidence="2">
    <location>
        <begin position="576"/>
        <end position="609"/>
    </location>
</feature>
<dbReference type="PANTHER" id="PTHR35038:SF8">
    <property type="entry name" value="C-TYPE POLYHEME CYTOCHROME OMCC"/>
    <property type="match status" value="1"/>
</dbReference>
<proteinExistence type="predicted"/>
<feature type="repeat" description="TPR" evidence="2">
    <location>
        <begin position="508"/>
        <end position="541"/>
    </location>
</feature>
<dbReference type="SUPFAM" id="SSF48695">
    <property type="entry name" value="Multiheme cytochromes"/>
    <property type="match status" value="1"/>
</dbReference>
<dbReference type="SMART" id="SM00028">
    <property type="entry name" value="TPR"/>
    <property type="match status" value="4"/>
</dbReference>
<sequence length="659" mass="74431">MKRSFLIIIAIFSLGIFLAQCDFSSDKPSEVKAELTWRNHADSVKYMGIETCSSCHADIRHTFVHTGMGSSFGPANKEKAHYDWNGSVVIHDEESNLSYKPYFYGDQLMVLEFRLDGVDTIHKRIQKIDYIIGSGQHTNSHIYNVNGFLYQAPFTFYTQSEKADLPPGFEHGNNTRFSRQIGLECMSCHNAMPVDFVRGSNNKFNRVPMGIDCERCHGPGEIHVKEKLAGIHVDTSQGPDYSIVNPRRLDAKRQVEICQRCHLQGNAVLAEGKSFFDFKPGMVLSDVMDVYLPRYEDSDESFIMASHVDRFAQSQCVIHSEGTFNCISCHNPHISVRETNIDIFNARCATCHTTGGELQLCSEELPVRKEVADNCVSCHMPVSSSEDIPHVTVHDHKIAVPSTRTRERLEQTERVLQALVAINNPNPSVRSKARAFIQQYEQFSGAITLLDSAWKYVQKLPEGSSVSERVHIYYLRNTPALMVQYIESEGAQRVLDGLMSTTYDNRDAWTAYRIGQAYDELGQLEKARGFYAKATLLAPHVLEFENKFGAVALKMGDIQTAETSFKKIVEANPYLPEGHGNLGYVDLLYGDTATAVTQFETAIKLNPDYEPARLNLVSCYIAQKKYSDAKVVLKPLMELYPNNERYQSVWKFLNQQGKN</sequence>
<dbReference type="Gene3D" id="1.25.40.10">
    <property type="entry name" value="Tetratricopeptide repeat domain"/>
    <property type="match status" value="1"/>
</dbReference>
<reference evidence="3 4" key="1">
    <citation type="submission" date="2019-10" db="EMBL/GenBank/DDBJ databases">
        <title>Genome sequence of Phaeocystidibacter marisrubri JCM30614 (type strain).</title>
        <authorList>
            <person name="Bowman J.P."/>
        </authorList>
    </citation>
    <scope>NUCLEOTIDE SEQUENCE [LARGE SCALE GENOMIC DNA]</scope>
    <source>
        <strain evidence="3 4">JCM 30614</strain>
    </source>
</reference>
<keyword evidence="4" id="KW-1185">Reference proteome</keyword>
<evidence type="ECO:0000313" key="4">
    <source>
        <dbReference type="Proteomes" id="UP000484164"/>
    </source>
</evidence>
<evidence type="ECO:0000313" key="3">
    <source>
        <dbReference type="EMBL" id="KAB2817486.1"/>
    </source>
</evidence>
<dbReference type="Pfam" id="PF13181">
    <property type="entry name" value="TPR_8"/>
    <property type="match status" value="1"/>
</dbReference>
<organism evidence="3 4">
    <name type="scientific">Phaeocystidibacter marisrubri</name>
    <dbReference type="NCBI Taxonomy" id="1577780"/>
    <lineage>
        <taxon>Bacteria</taxon>
        <taxon>Pseudomonadati</taxon>
        <taxon>Bacteroidota</taxon>
        <taxon>Flavobacteriia</taxon>
        <taxon>Flavobacteriales</taxon>
        <taxon>Phaeocystidibacteraceae</taxon>
        <taxon>Phaeocystidibacter</taxon>
    </lineage>
</organism>
<dbReference type="Proteomes" id="UP000484164">
    <property type="component" value="Unassembled WGS sequence"/>
</dbReference>
<dbReference type="InterPro" id="IPR051829">
    <property type="entry name" value="Multiheme_Cytochr_ET"/>
</dbReference>
<dbReference type="PROSITE" id="PS50005">
    <property type="entry name" value="TPR"/>
    <property type="match status" value="2"/>
</dbReference>
<keyword evidence="2" id="KW-0802">TPR repeat</keyword>
<dbReference type="InterPro" id="IPR011990">
    <property type="entry name" value="TPR-like_helical_dom_sf"/>
</dbReference>
<dbReference type="SUPFAM" id="SSF48452">
    <property type="entry name" value="TPR-like"/>
    <property type="match status" value="1"/>
</dbReference>
<dbReference type="InterPro" id="IPR036280">
    <property type="entry name" value="Multihaem_cyt_sf"/>
</dbReference>
<evidence type="ECO:0000256" key="1">
    <source>
        <dbReference type="ARBA" id="ARBA00022729"/>
    </source>
</evidence>
<keyword evidence="1" id="KW-0732">Signal</keyword>
<comment type="caution">
    <text evidence="3">The sequence shown here is derived from an EMBL/GenBank/DDBJ whole genome shotgun (WGS) entry which is preliminary data.</text>
</comment>
<dbReference type="EMBL" id="WBVQ01000001">
    <property type="protein sequence ID" value="KAB2817486.1"/>
    <property type="molecule type" value="Genomic_DNA"/>
</dbReference>
<dbReference type="Pfam" id="PF14559">
    <property type="entry name" value="TPR_19"/>
    <property type="match status" value="1"/>
</dbReference>
<dbReference type="InterPro" id="IPR019734">
    <property type="entry name" value="TPR_rpt"/>
</dbReference>
<accession>A0A6L3ZHK1</accession>
<gene>
    <name evidence="3" type="ORF">F8C82_03560</name>
</gene>
<evidence type="ECO:0000256" key="2">
    <source>
        <dbReference type="PROSITE-ProRule" id="PRU00339"/>
    </source>
</evidence>
<dbReference type="OrthoDB" id="9814800at2"/>
<dbReference type="PANTHER" id="PTHR35038">
    <property type="entry name" value="DISSIMILATORY SULFITE REDUCTASE SIRA"/>
    <property type="match status" value="1"/>
</dbReference>
<name>A0A6L3ZHK1_9FLAO</name>